<dbReference type="InterPro" id="IPR036412">
    <property type="entry name" value="HAD-like_sf"/>
</dbReference>
<dbReference type="Gene3D" id="3.40.50.1000">
    <property type="entry name" value="HAD superfamily/HAD-like"/>
    <property type="match status" value="1"/>
</dbReference>
<dbReference type="PANTHER" id="PTHR43434:SF26">
    <property type="entry name" value="PYROPHOSPHATASE PPAX"/>
    <property type="match status" value="1"/>
</dbReference>
<dbReference type="GO" id="GO:0005829">
    <property type="term" value="C:cytosol"/>
    <property type="evidence" value="ECO:0007669"/>
    <property type="project" value="TreeGrafter"/>
</dbReference>
<evidence type="ECO:0000313" key="1">
    <source>
        <dbReference type="EMBL" id="SDG45857.1"/>
    </source>
</evidence>
<sequence length="210" mass="24388">MGIKTVLFDLDGTIIDTNELIIESFKYTIERHLGYIIKPEDVTPYFGEPLPITLKRFSQDKWELMLDTYRQYNEFNHDKYTKIRKDVKEALELMYKNGIKMGIVTSKRRELAIRGLRLFDLEKYFKVIVALEDTEKHKPNPDPILKALELLNANKEETLMVGDSPYDILCASNAGVKSAAVKWTILPFNLLEEAKPDYVINDMLEILKII</sequence>
<dbReference type="Pfam" id="PF13419">
    <property type="entry name" value="HAD_2"/>
    <property type="match status" value="1"/>
</dbReference>
<evidence type="ECO:0000313" key="2">
    <source>
        <dbReference type="Proteomes" id="UP000183404"/>
    </source>
</evidence>
<dbReference type="InterPro" id="IPR041492">
    <property type="entry name" value="HAD_2"/>
</dbReference>
<protein>
    <submittedName>
        <fullName evidence="1">Pyrophosphatase PpaX</fullName>
    </submittedName>
</protein>
<reference evidence="1 2" key="1">
    <citation type="submission" date="2016-10" db="EMBL/GenBank/DDBJ databases">
        <authorList>
            <person name="de Groot N.N."/>
        </authorList>
    </citation>
    <scope>NUCLEOTIDE SEQUENCE [LARGE SCALE GENOMIC DNA]</scope>
    <source>
        <strain evidence="1 2">DSM 569</strain>
    </source>
</reference>
<dbReference type="CDD" id="cd02616">
    <property type="entry name" value="HAD_PPase"/>
    <property type="match status" value="1"/>
</dbReference>
<dbReference type="Proteomes" id="UP000183404">
    <property type="component" value="Unassembled WGS sequence"/>
</dbReference>
<dbReference type="NCBIfam" id="TIGR01509">
    <property type="entry name" value="HAD-SF-IA-v3"/>
    <property type="match status" value="1"/>
</dbReference>
<dbReference type="InterPro" id="IPR023198">
    <property type="entry name" value="PGP-like_dom2"/>
</dbReference>
<organism evidence="1 2">
    <name type="scientific">Thermoanaerobacter thermohydrosulfuricus</name>
    <name type="common">Clostridium thermohydrosulfuricum</name>
    <dbReference type="NCBI Taxonomy" id="1516"/>
    <lineage>
        <taxon>Bacteria</taxon>
        <taxon>Bacillati</taxon>
        <taxon>Bacillota</taxon>
        <taxon>Clostridia</taxon>
        <taxon>Thermoanaerobacterales</taxon>
        <taxon>Thermoanaerobacteraceae</taxon>
        <taxon>Thermoanaerobacter</taxon>
    </lineage>
</organism>
<dbReference type="NCBIfam" id="NF009804">
    <property type="entry name" value="PRK13288.1"/>
    <property type="match status" value="1"/>
</dbReference>
<dbReference type="FunFam" id="3.40.50.1000:FF:000022">
    <property type="entry name" value="Phosphoglycolate phosphatase"/>
    <property type="match status" value="1"/>
</dbReference>
<proteinExistence type="predicted"/>
<dbReference type="SFLD" id="SFLDG01135">
    <property type="entry name" value="C1.5.6:_HAD__Beta-PGM__Phospha"/>
    <property type="match status" value="1"/>
</dbReference>
<gene>
    <name evidence="1" type="ORF">SAMN04244560_02393</name>
</gene>
<accession>A0A1I1XWJ3</accession>
<dbReference type="GO" id="GO:0006281">
    <property type="term" value="P:DNA repair"/>
    <property type="evidence" value="ECO:0007669"/>
    <property type="project" value="TreeGrafter"/>
</dbReference>
<dbReference type="EMBL" id="FNBS01000077">
    <property type="protein sequence ID" value="SDG45857.1"/>
    <property type="molecule type" value="Genomic_DNA"/>
</dbReference>
<dbReference type="GO" id="GO:0008967">
    <property type="term" value="F:phosphoglycolate phosphatase activity"/>
    <property type="evidence" value="ECO:0007669"/>
    <property type="project" value="TreeGrafter"/>
</dbReference>
<dbReference type="SFLD" id="SFLDG01129">
    <property type="entry name" value="C1.5:_HAD__Beta-PGM__Phosphata"/>
    <property type="match status" value="1"/>
</dbReference>
<dbReference type="PRINTS" id="PR00413">
    <property type="entry name" value="HADHALOGNASE"/>
</dbReference>
<dbReference type="Gene3D" id="1.10.150.240">
    <property type="entry name" value="Putative phosphatase, domain 2"/>
    <property type="match status" value="1"/>
</dbReference>
<dbReference type="RefSeq" id="WP_004403336.1">
    <property type="nucleotide sequence ID" value="NZ_FNBS01000077.1"/>
</dbReference>
<dbReference type="InterPro" id="IPR050155">
    <property type="entry name" value="HAD-like_hydrolase_sf"/>
</dbReference>
<dbReference type="PANTHER" id="PTHR43434">
    <property type="entry name" value="PHOSPHOGLYCOLATE PHOSPHATASE"/>
    <property type="match status" value="1"/>
</dbReference>
<dbReference type="InterPro" id="IPR006439">
    <property type="entry name" value="HAD-SF_hydro_IA"/>
</dbReference>
<dbReference type="InterPro" id="IPR023214">
    <property type="entry name" value="HAD_sf"/>
</dbReference>
<dbReference type="NCBIfam" id="TIGR01549">
    <property type="entry name" value="HAD-SF-IA-v1"/>
    <property type="match status" value="1"/>
</dbReference>
<dbReference type="SUPFAM" id="SSF56784">
    <property type="entry name" value="HAD-like"/>
    <property type="match status" value="1"/>
</dbReference>
<name>A0A1I1XWJ3_THETY</name>
<dbReference type="SFLD" id="SFLDS00003">
    <property type="entry name" value="Haloacid_Dehalogenase"/>
    <property type="match status" value="1"/>
</dbReference>
<dbReference type="AlphaFoldDB" id="A0A1I1XWJ3"/>